<dbReference type="STRING" id="317577.GCA_000419625_02158"/>
<dbReference type="KEGG" id="dfc:DFI_08785"/>
<dbReference type="RefSeq" id="WP_027461818.1">
    <property type="nucleotide sequence ID" value="NZ_CP021081.1"/>
</dbReference>
<sequence length="425" mass="46891">MGEAKRRKQLGLMPTVHPFEARMAEDGGITLTRAPEDARLREQITDALRLSQPYGPAWASEYRTNYVMAGRPDAFLETAADVEAIPVPAHRRFAGDLVLGKAGAETAGVSFPVPGGSVRLREQQHSFDGERWESFPSNADPRRALEYLMQHPAVQERGEVVATFRAEHWPEGRIDIEPDPPEELLDLLESVTREWHGETPEDWLDSHRGLLEQGGEEPEDDLPVPVARRLVLELRRPAPLLSPLSLAFATRGNVEFHPVTAQSSYSLDGENWLNYGDGEDAEPAPDGLMAELQNFLDIATVTVTVHADGRVQWADGDIPEEHQDSLKADLTQSTGAGNAAAWAEWTTHLFTDTFAGELEVPEGETLPVPVAVKLDIPKDALGDPDPLAQTFMESEVTFNGQDWRDLYSEELPEELQPYAAGQGAN</sequence>
<dbReference type="AlphaFoldDB" id="A0A221SWR0"/>
<proteinExistence type="predicted"/>
<dbReference type="Proteomes" id="UP000259030">
    <property type="component" value="Chromosome"/>
</dbReference>
<accession>A0A221SWR0</accession>
<gene>
    <name evidence="1" type="ORF">DFI_08785</name>
</gene>
<protein>
    <submittedName>
        <fullName evidence="1">Uncharacterized protein</fullName>
    </submittedName>
</protein>
<organism evidence="1 2">
    <name type="scientific">Deinococcus ficus</name>
    <dbReference type="NCBI Taxonomy" id="317577"/>
    <lineage>
        <taxon>Bacteria</taxon>
        <taxon>Thermotogati</taxon>
        <taxon>Deinococcota</taxon>
        <taxon>Deinococci</taxon>
        <taxon>Deinococcales</taxon>
        <taxon>Deinococcaceae</taxon>
        <taxon>Deinococcus</taxon>
    </lineage>
</organism>
<evidence type="ECO:0000313" key="1">
    <source>
        <dbReference type="EMBL" id="ASN81084.1"/>
    </source>
</evidence>
<reference evidence="1 2" key="1">
    <citation type="submission" date="2017-05" db="EMBL/GenBank/DDBJ databases">
        <title>The complete genome sequence of Deinococcus ficus isolated from the rhizosphere of the Ficus religiosa L. in Taiwan.</title>
        <authorList>
            <person name="Wu K.-M."/>
            <person name="Liao T.-L."/>
            <person name="Liu Y.-M."/>
            <person name="Young C.-C."/>
            <person name="Tsai S.-F."/>
        </authorList>
    </citation>
    <scope>NUCLEOTIDE SEQUENCE [LARGE SCALE GENOMIC DNA]</scope>
    <source>
        <strain evidence="1 2">CC-FR2-10</strain>
    </source>
</reference>
<evidence type="ECO:0000313" key="2">
    <source>
        <dbReference type="Proteomes" id="UP000259030"/>
    </source>
</evidence>
<keyword evidence="2" id="KW-1185">Reference proteome</keyword>
<name>A0A221SWR0_9DEIO</name>
<dbReference type="EMBL" id="CP021081">
    <property type="protein sequence ID" value="ASN81084.1"/>
    <property type="molecule type" value="Genomic_DNA"/>
</dbReference>